<dbReference type="Proteomes" id="UP000198773">
    <property type="component" value="Unassembled WGS sequence"/>
</dbReference>
<dbReference type="Gene3D" id="3.40.50.20">
    <property type="match status" value="1"/>
</dbReference>
<dbReference type="Gene3D" id="3.30.470.20">
    <property type="entry name" value="ATP-grasp fold, B domain"/>
    <property type="match status" value="1"/>
</dbReference>
<evidence type="ECO:0000313" key="5">
    <source>
        <dbReference type="Proteomes" id="UP000198773"/>
    </source>
</evidence>
<dbReference type="EMBL" id="FNRM01000006">
    <property type="protein sequence ID" value="SEA75584.1"/>
    <property type="molecule type" value="Genomic_DNA"/>
</dbReference>
<gene>
    <name evidence="4" type="ORF">SAMN04488051_1062</name>
</gene>
<keyword evidence="4" id="KW-0436">Ligase</keyword>
<proteinExistence type="predicted"/>
<dbReference type="GO" id="GO:0005737">
    <property type="term" value="C:cytoplasm"/>
    <property type="evidence" value="ECO:0007669"/>
    <property type="project" value="TreeGrafter"/>
</dbReference>
<feature type="domain" description="ATP-grasp" evidence="3">
    <location>
        <begin position="289"/>
        <end position="481"/>
    </location>
</feature>
<dbReference type="InterPro" id="IPR025839">
    <property type="entry name" value="RLAN_dom"/>
</dbReference>
<dbReference type="SUPFAM" id="SSF56059">
    <property type="entry name" value="Glutathione synthetase ATP-binding domain-like"/>
    <property type="match status" value="1"/>
</dbReference>
<dbReference type="OrthoDB" id="9800957at2"/>
<dbReference type="PROSITE" id="PS50975">
    <property type="entry name" value="ATP_GRASP"/>
    <property type="match status" value="1"/>
</dbReference>
<reference evidence="4 5" key="1">
    <citation type="submission" date="2016-10" db="EMBL/GenBank/DDBJ databases">
        <authorList>
            <person name="de Groot N.N."/>
        </authorList>
    </citation>
    <scope>NUCLEOTIDE SEQUENCE [LARGE SCALE GENOMIC DNA]</scope>
    <source>
        <strain evidence="4 5">CGMCC 1.3430</strain>
    </source>
</reference>
<dbReference type="STRING" id="152573.SAMN04488051_1062"/>
<dbReference type="PANTHER" id="PTHR21621:SF0">
    <property type="entry name" value="BETA-CITRYLGLUTAMATE SYNTHASE B-RELATED"/>
    <property type="match status" value="1"/>
</dbReference>
<dbReference type="GO" id="GO:0018169">
    <property type="term" value="F:ribosomal S6-glutamic acid ligase activity"/>
    <property type="evidence" value="ECO:0007669"/>
    <property type="project" value="TreeGrafter"/>
</dbReference>
<keyword evidence="5" id="KW-1185">Reference proteome</keyword>
<dbReference type="GO" id="GO:0005524">
    <property type="term" value="F:ATP binding"/>
    <property type="evidence" value="ECO:0007669"/>
    <property type="project" value="UniProtKB-UniRule"/>
</dbReference>
<sequence>MSKLLIVVDKLQDWGPFFQYDGVMTLADYLKWQGKSRQRVRLINLCRQSQYLGSGYYCSLLAEARNHHAIPSIKVFNKFNRDEIADVIDDIPVALTKQLNKALADNPESQLTFQLYFGETNERSLKKVADYLFEAFSVPILHVDLIKKQQWQVKTIRIGSLHKLTESQQTQFAEALERFSHKIWRLEPNKRQFKYDLAVLMDPKEQFPPCTPRSIELFCKAAKKAAMDTEIIGARDHQRLAEFDGLFIRETTAVNHHTFKMALKAEREGLAVIDDPNSILRCSNKIYLQTLFEQHQVPVPDGLMLFKYDADNLERAADLLGLPMVLKIPDGSFSRGVVKVKTMTELRQKMTELFEQSAIILAQRYTFTEFDWRIGVLNGQALFACKYFMARNHWQIYKHGSGKTQSGAFSTCAVNEVPAHVLDAAIRACAPIGDSLYGVDIKQDGDRVYVIEVNDNPNIDDGVEDLFLGNKLYDLLVEDFIRRIELKR</sequence>
<evidence type="ECO:0000256" key="2">
    <source>
        <dbReference type="PROSITE-ProRule" id="PRU00409"/>
    </source>
</evidence>
<dbReference type="Pfam" id="PF14401">
    <property type="entry name" value="RLAN"/>
    <property type="match status" value="1"/>
</dbReference>
<keyword evidence="1" id="KW-0464">Manganese</keyword>
<dbReference type="PANTHER" id="PTHR21621">
    <property type="entry name" value="RIBOSOMAL PROTEIN S6 MODIFICATION PROTEIN"/>
    <property type="match status" value="1"/>
</dbReference>
<organism evidence="4 5">
    <name type="scientific">Alkalimonas amylolytica</name>
    <dbReference type="NCBI Taxonomy" id="152573"/>
    <lineage>
        <taxon>Bacteria</taxon>
        <taxon>Pseudomonadati</taxon>
        <taxon>Pseudomonadota</taxon>
        <taxon>Gammaproteobacteria</taxon>
        <taxon>Alkalimonas</taxon>
    </lineage>
</organism>
<accession>A0A1H4DS53</accession>
<dbReference type="Pfam" id="PF08443">
    <property type="entry name" value="RimK"/>
    <property type="match status" value="1"/>
</dbReference>
<dbReference type="Gene3D" id="3.30.1490.20">
    <property type="entry name" value="ATP-grasp fold, A domain"/>
    <property type="match status" value="1"/>
</dbReference>
<dbReference type="AlphaFoldDB" id="A0A1H4DS53"/>
<dbReference type="GO" id="GO:0046872">
    <property type="term" value="F:metal ion binding"/>
    <property type="evidence" value="ECO:0007669"/>
    <property type="project" value="InterPro"/>
</dbReference>
<dbReference type="GO" id="GO:0009432">
    <property type="term" value="P:SOS response"/>
    <property type="evidence" value="ECO:0007669"/>
    <property type="project" value="TreeGrafter"/>
</dbReference>
<dbReference type="InterPro" id="IPR013815">
    <property type="entry name" value="ATP_grasp_subdomain_1"/>
</dbReference>
<evidence type="ECO:0000256" key="1">
    <source>
        <dbReference type="ARBA" id="ARBA00023211"/>
    </source>
</evidence>
<dbReference type="RefSeq" id="WP_091343187.1">
    <property type="nucleotide sequence ID" value="NZ_FNRM01000006.1"/>
</dbReference>
<dbReference type="InterPro" id="IPR011761">
    <property type="entry name" value="ATP-grasp"/>
</dbReference>
<evidence type="ECO:0000313" key="4">
    <source>
        <dbReference type="EMBL" id="SEA75584.1"/>
    </source>
</evidence>
<name>A0A1H4DS53_ALKAM</name>
<evidence type="ECO:0000259" key="3">
    <source>
        <dbReference type="PROSITE" id="PS50975"/>
    </source>
</evidence>
<dbReference type="InterPro" id="IPR013651">
    <property type="entry name" value="ATP-grasp_RimK-type"/>
</dbReference>
<keyword evidence="2" id="KW-0067">ATP-binding</keyword>
<keyword evidence="2" id="KW-0547">Nucleotide-binding</keyword>
<protein>
    <submittedName>
        <fullName evidence="4">Glutathione synthase/RimK-type ligase, ATP-grasp superfamily</fullName>
    </submittedName>
</protein>